<dbReference type="InterPro" id="IPR036890">
    <property type="entry name" value="HATPase_C_sf"/>
</dbReference>
<dbReference type="SUPFAM" id="SSF52172">
    <property type="entry name" value="CheY-like"/>
    <property type="match status" value="1"/>
</dbReference>
<accession>A0A5B9QMT6</accession>
<keyword evidence="1 2" id="KW-0597">Phosphoprotein</keyword>
<dbReference type="InterPro" id="IPR003594">
    <property type="entry name" value="HATPase_dom"/>
</dbReference>
<keyword evidence="5" id="KW-1185">Reference proteome</keyword>
<gene>
    <name evidence="4" type="primary">mprA_2</name>
    <name evidence="4" type="ORF">UC8_02830</name>
</gene>
<sequence>MPKILIVDDNPADQEIAARILCQDNEYQIEFIDSPAEAPSRIAADRPDVVLTDLYPANQQGLQLVSRLHAECPELPVILMTDRGDEETAVEALHCGASSYVPKRLLERYLARTVRRLIDVSRDQRSRVRLLGSMKQNRATFFLKNDLEMIPTLINYFQEGMSHMGLGDESDRLRVSVALEEAISNAIHHGNLEVDSHLREHDESRYYACIRERQSQSPYREREVEIKVSMSETEAVFAIRDEGPGFDISALPDPTIEDNLENASGRGILLMRAFMDDVFYNDIGNLVTMTKRRGE</sequence>
<dbReference type="EMBL" id="CP042914">
    <property type="protein sequence ID" value="QEG38326.1"/>
    <property type="molecule type" value="Genomic_DNA"/>
</dbReference>
<dbReference type="Gene3D" id="3.40.50.2300">
    <property type="match status" value="1"/>
</dbReference>
<dbReference type="Pfam" id="PF00072">
    <property type="entry name" value="Response_reg"/>
    <property type="match status" value="1"/>
</dbReference>
<protein>
    <submittedName>
        <fullName evidence="4">Response regulator MprA</fullName>
    </submittedName>
</protein>
<dbReference type="PROSITE" id="PS50110">
    <property type="entry name" value="RESPONSE_REGULATORY"/>
    <property type="match status" value="1"/>
</dbReference>
<evidence type="ECO:0000259" key="3">
    <source>
        <dbReference type="PROSITE" id="PS50110"/>
    </source>
</evidence>
<dbReference type="KEGG" id="rul:UC8_02830"/>
<dbReference type="CDD" id="cd00156">
    <property type="entry name" value="REC"/>
    <property type="match status" value="1"/>
</dbReference>
<evidence type="ECO:0000313" key="4">
    <source>
        <dbReference type="EMBL" id="QEG38326.1"/>
    </source>
</evidence>
<evidence type="ECO:0000313" key="5">
    <source>
        <dbReference type="Proteomes" id="UP000325286"/>
    </source>
</evidence>
<dbReference type="InterPro" id="IPR050595">
    <property type="entry name" value="Bact_response_regulator"/>
</dbReference>
<dbReference type="AlphaFoldDB" id="A0A5B9QMT6"/>
<reference evidence="4 5" key="1">
    <citation type="submission" date="2019-08" db="EMBL/GenBank/DDBJ databases">
        <title>Deep-cultivation of Planctomycetes and their phenomic and genomic characterization uncovers novel biology.</title>
        <authorList>
            <person name="Wiegand S."/>
            <person name="Jogler M."/>
            <person name="Boedeker C."/>
            <person name="Pinto D."/>
            <person name="Vollmers J."/>
            <person name="Rivas-Marin E."/>
            <person name="Kohn T."/>
            <person name="Peeters S.H."/>
            <person name="Heuer A."/>
            <person name="Rast P."/>
            <person name="Oberbeckmann S."/>
            <person name="Bunk B."/>
            <person name="Jeske O."/>
            <person name="Meyerdierks A."/>
            <person name="Storesund J.E."/>
            <person name="Kallscheuer N."/>
            <person name="Luecker S."/>
            <person name="Lage O.M."/>
            <person name="Pohl T."/>
            <person name="Merkel B.J."/>
            <person name="Hornburger P."/>
            <person name="Mueller R.-W."/>
            <person name="Bruemmer F."/>
            <person name="Labrenz M."/>
            <person name="Spormann A.M."/>
            <person name="Op den Camp H."/>
            <person name="Overmann J."/>
            <person name="Amann R."/>
            <person name="Jetten M.S.M."/>
            <person name="Mascher T."/>
            <person name="Medema M.H."/>
            <person name="Devos D.P."/>
            <person name="Kaster A.-K."/>
            <person name="Ovreas L."/>
            <person name="Rohde M."/>
            <person name="Galperin M.Y."/>
            <person name="Jogler C."/>
        </authorList>
    </citation>
    <scope>NUCLEOTIDE SEQUENCE [LARGE SCALE GENOMIC DNA]</scope>
    <source>
        <strain evidence="4 5">UC8</strain>
    </source>
</reference>
<dbReference type="CDD" id="cd16936">
    <property type="entry name" value="HATPase_RsbW-like"/>
    <property type="match status" value="1"/>
</dbReference>
<dbReference type="RefSeq" id="WP_068141677.1">
    <property type="nucleotide sequence ID" value="NZ_CP042914.1"/>
</dbReference>
<dbReference type="InterPro" id="IPR001789">
    <property type="entry name" value="Sig_transdc_resp-reg_receiver"/>
</dbReference>
<dbReference type="Gene3D" id="3.30.565.10">
    <property type="entry name" value="Histidine kinase-like ATPase, C-terminal domain"/>
    <property type="match status" value="1"/>
</dbReference>
<evidence type="ECO:0000256" key="2">
    <source>
        <dbReference type="PROSITE-ProRule" id="PRU00169"/>
    </source>
</evidence>
<organism evidence="4 5">
    <name type="scientific">Roseimaritima ulvae</name>
    <dbReference type="NCBI Taxonomy" id="980254"/>
    <lineage>
        <taxon>Bacteria</taxon>
        <taxon>Pseudomonadati</taxon>
        <taxon>Planctomycetota</taxon>
        <taxon>Planctomycetia</taxon>
        <taxon>Pirellulales</taxon>
        <taxon>Pirellulaceae</taxon>
        <taxon>Roseimaritima</taxon>
    </lineage>
</organism>
<dbReference type="Pfam" id="PF13581">
    <property type="entry name" value="HATPase_c_2"/>
    <property type="match status" value="1"/>
</dbReference>
<dbReference type="SUPFAM" id="SSF55874">
    <property type="entry name" value="ATPase domain of HSP90 chaperone/DNA topoisomerase II/histidine kinase"/>
    <property type="match status" value="1"/>
</dbReference>
<dbReference type="PANTHER" id="PTHR44591:SF25">
    <property type="entry name" value="CHEMOTAXIS TWO-COMPONENT RESPONSE REGULATOR"/>
    <property type="match status" value="1"/>
</dbReference>
<proteinExistence type="predicted"/>
<dbReference type="Proteomes" id="UP000325286">
    <property type="component" value="Chromosome"/>
</dbReference>
<dbReference type="InterPro" id="IPR011006">
    <property type="entry name" value="CheY-like_superfamily"/>
</dbReference>
<dbReference type="PANTHER" id="PTHR44591">
    <property type="entry name" value="STRESS RESPONSE REGULATOR PROTEIN 1"/>
    <property type="match status" value="1"/>
</dbReference>
<name>A0A5B9QMT6_9BACT</name>
<evidence type="ECO:0000256" key="1">
    <source>
        <dbReference type="ARBA" id="ARBA00022553"/>
    </source>
</evidence>
<feature type="domain" description="Response regulatory" evidence="3">
    <location>
        <begin position="3"/>
        <end position="118"/>
    </location>
</feature>
<dbReference type="SMART" id="SM00448">
    <property type="entry name" value="REC"/>
    <property type="match status" value="1"/>
</dbReference>
<feature type="modified residue" description="4-aspartylphosphate" evidence="2">
    <location>
        <position position="53"/>
    </location>
</feature>
<dbReference type="GO" id="GO:0000160">
    <property type="term" value="P:phosphorelay signal transduction system"/>
    <property type="evidence" value="ECO:0007669"/>
    <property type="project" value="InterPro"/>
</dbReference>
<dbReference type="OrthoDB" id="9770645at2"/>